<dbReference type="InterPro" id="IPR017871">
    <property type="entry name" value="ABC_transporter-like_CS"/>
</dbReference>
<keyword evidence="4 6" id="KW-0067">ATP-binding</keyword>
<evidence type="ECO:0000256" key="4">
    <source>
        <dbReference type="ARBA" id="ARBA00022840"/>
    </source>
</evidence>
<comment type="caution">
    <text evidence="6">The sequence shown here is derived from an EMBL/GenBank/DDBJ whole genome shotgun (WGS) entry which is preliminary data.</text>
</comment>
<dbReference type="Gene3D" id="3.40.50.300">
    <property type="entry name" value="P-loop containing nucleotide triphosphate hydrolases"/>
    <property type="match status" value="1"/>
</dbReference>
<evidence type="ECO:0000259" key="5">
    <source>
        <dbReference type="PROSITE" id="PS50893"/>
    </source>
</evidence>
<dbReference type="SUPFAM" id="SSF52540">
    <property type="entry name" value="P-loop containing nucleoside triphosphate hydrolases"/>
    <property type="match status" value="1"/>
</dbReference>
<organism evidence="6 7">
    <name type="scientific">Pseudonocardia cypriaca</name>
    <dbReference type="NCBI Taxonomy" id="882449"/>
    <lineage>
        <taxon>Bacteria</taxon>
        <taxon>Bacillati</taxon>
        <taxon>Actinomycetota</taxon>
        <taxon>Actinomycetes</taxon>
        <taxon>Pseudonocardiales</taxon>
        <taxon>Pseudonocardiaceae</taxon>
        <taxon>Pseudonocardia</taxon>
    </lineage>
</organism>
<dbReference type="AlphaFoldDB" id="A0A543G9Q5"/>
<dbReference type="InterPro" id="IPR003439">
    <property type="entry name" value="ABC_transporter-like_ATP-bd"/>
</dbReference>
<dbReference type="Pfam" id="PF00005">
    <property type="entry name" value="ABC_tran"/>
    <property type="match status" value="1"/>
</dbReference>
<sequence length="305" mass="32049">MHDDRNGRVTVRELSKRFGAVQAVDGLTFDVEPGAVTGFLGPNGSGKTTTLRMILGLVTPTAGEARINGLRFAELPQPGRVVGAVLEAQGFHPARTARAHLLVCAAAIGVPARAVEHALGTVGLGDAGERPVGEYSLGMRQRLALAVALLGDPQVLVLDEPGNGLDPEGIAWLRAFLRAFAAQGRSVLISSHLLAEVEQTADHLVVISRGRCAYQGSLAELRGSRSARVLVRCADPVRLADALAATGVLEIDTLSDGWLGVAGTDPVHVGDVALGAGVAIYGMVHERVELEQLFFQLTSEPWRVG</sequence>
<keyword evidence="3" id="KW-0547">Nucleotide-binding</keyword>
<keyword evidence="2" id="KW-0813">Transport</keyword>
<dbReference type="CDD" id="cd03268">
    <property type="entry name" value="ABC_BcrA_bacitracin_resist"/>
    <property type="match status" value="1"/>
</dbReference>
<evidence type="ECO:0000256" key="2">
    <source>
        <dbReference type="ARBA" id="ARBA00022448"/>
    </source>
</evidence>
<feature type="domain" description="ABC transporter" evidence="5">
    <location>
        <begin position="9"/>
        <end position="234"/>
    </location>
</feature>
<gene>
    <name evidence="6" type="ORF">FB388_0156</name>
</gene>
<dbReference type="PANTHER" id="PTHR43335:SF4">
    <property type="entry name" value="ABC TRANSPORTER, ATP-BINDING PROTEIN"/>
    <property type="match status" value="1"/>
</dbReference>
<dbReference type="Proteomes" id="UP000319818">
    <property type="component" value="Unassembled WGS sequence"/>
</dbReference>
<dbReference type="PANTHER" id="PTHR43335">
    <property type="entry name" value="ABC TRANSPORTER, ATP-BINDING PROTEIN"/>
    <property type="match status" value="1"/>
</dbReference>
<dbReference type="InterPro" id="IPR003593">
    <property type="entry name" value="AAA+_ATPase"/>
</dbReference>
<dbReference type="SMART" id="SM00382">
    <property type="entry name" value="AAA"/>
    <property type="match status" value="1"/>
</dbReference>
<evidence type="ECO:0000256" key="3">
    <source>
        <dbReference type="ARBA" id="ARBA00022741"/>
    </source>
</evidence>
<dbReference type="GO" id="GO:0016887">
    <property type="term" value="F:ATP hydrolysis activity"/>
    <property type="evidence" value="ECO:0007669"/>
    <property type="project" value="InterPro"/>
</dbReference>
<reference evidence="6 7" key="1">
    <citation type="submission" date="2019-06" db="EMBL/GenBank/DDBJ databases">
        <title>Sequencing the genomes of 1000 actinobacteria strains.</title>
        <authorList>
            <person name="Klenk H.-P."/>
        </authorList>
    </citation>
    <scope>NUCLEOTIDE SEQUENCE [LARGE SCALE GENOMIC DNA]</scope>
    <source>
        <strain evidence="6 7">DSM 45511</strain>
    </source>
</reference>
<dbReference type="EMBL" id="VFPH01000001">
    <property type="protein sequence ID" value="TQM42820.1"/>
    <property type="molecule type" value="Genomic_DNA"/>
</dbReference>
<dbReference type="InterPro" id="IPR027417">
    <property type="entry name" value="P-loop_NTPase"/>
</dbReference>
<dbReference type="RefSeq" id="WP_142095601.1">
    <property type="nucleotide sequence ID" value="NZ_VFPH01000001.1"/>
</dbReference>
<evidence type="ECO:0000313" key="7">
    <source>
        <dbReference type="Proteomes" id="UP000319818"/>
    </source>
</evidence>
<comment type="similarity">
    <text evidence="1">Belongs to the ABC transporter superfamily.</text>
</comment>
<keyword evidence="7" id="KW-1185">Reference proteome</keyword>
<dbReference type="GO" id="GO:0005524">
    <property type="term" value="F:ATP binding"/>
    <property type="evidence" value="ECO:0007669"/>
    <property type="project" value="UniProtKB-KW"/>
</dbReference>
<protein>
    <submittedName>
        <fullName evidence="6">ABC-2 type transport system ATP-binding protein</fullName>
    </submittedName>
</protein>
<name>A0A543G9Q5_9PSEU</name>
<dbReference type="PROSITE" id="PS00211">
    <property type="entry name" value="ABC_TRANSPORTER_1"/>
    <property type="match status" value="1"/>
</dbReference>
<evidence type="ECO:0000256" key="1">
    <source>
        <dbReference type="ARBA" id="ARBA00005417"/>
    </source>
</evidence>
<proteinExistence type="inferred from homology"/>
<accession>A0A543G9Q5</accession>
<dbReference type="OrthoDB" id="9804819at2"/>
<evidence type="ECO:0000313" key="6">
    <source>
        <dbReference type="EMBL" id="TQM42820.1"/>
    </source>
</evidence>
<dbReference type="PROSITE" id="PS50893">
    <property type="entry name" value="ABC_TRANSPORTER_2"/>
    <property type="match status" value="1"/>
</dbReference>